<evidence type="ECO:0000256" key="6">
    <source>
        <dbReference type="SAM" id="Phobius"/>
    </source>
</evidence>
<feature type="transmembrane region" description="Helical" evidence="6">
    <location>
        <begin position="107"/>
        <end position="127"/>
    </location>
</feature>
<evidence type="ECO:0000256" key="2">
    <source>
        <dbReference type="ARBA" id="ARBA00009399"/>
    </source>
</evidence>
<dbReference type="OrthoDB" id="3733399at2"/>
<dbReference type="EMBL" id="SDMR01000013">
    <property type="protein sequence ID" value="TBT94477.1"/>
    <property type="molecule type" value="Genomic_DNA"/>
</dbReference>
<sequence>MTGRPTPGLLRQLGSFGVIGVASTLAYYVLFVLLRNPVGPQVANLVALLVTAVANTAANRRLTFGVRGGAGAVRHQLGGLAAFVVALALTSGTLWVLHALSPDPNRWVELGVLFVANAVATLLRFLALRRVIAPEASAKA</sequence>
<feature type="domain" description="GtrA/DPMS transmembrane" evidence="7">
    <location>
        <begin position="16"/>
        <end position="132"/>
    </location>
</feature>
<dbReference type="InterPro" id="IPR007267">
    <property type="entry name" value="GtrA_DPMS_TM"/>
</dbReference>
<keyword evidence="3 6" id="KW-0812">Transmembrane</keyword>
<dbReference type="Pfam" id="PF04138">
    <property type="entry name" value="GtrA_DPMS_TM"/>
    <property type="match status" value="1"/>
</dbReference>
<feature type="transmembrane region" description="Helical" evidence="6">
    <location>
        <begin position="79"/>
        <end position="101"/>
    </location>
</feature>
<evidence type="ECO:0000256" key="1">
    <source>
        <dbReference type="ARBA" id="ARBA00004141"/>
    </source>
</evidence>
<feature type="transmembrane region" description="Helical" evidence="6">
    <location>
        <begin position="12"/>
        <end position="34"/>
    </location>
</feature>
<comment type="caution">
    <text evidence="8">The sequence shown here is derived from an EMBL/GenBank/DDBJ whole genome shotgun (WGS) entry which is preliminary data.</text>
</comment>
<evidence type="ECO:0000313" key="9">
    <source>
        <dbReference type="Proteomes" id="UP000291933"/>
    </source>
</evidence>
<name>A0A4Q9KJ82_PROTD</name>
<proteinExistence type="inferred from homology"/>
<evidence type="ECO:0000256" key="5">
    <source>
        <dbReference type="ARBA" id="ARBA00023136"/>
    </source>
</evidence>
<dbReference type="GO" id="GO:0005886">
    <property type="term" value="C:plasma membrane"/>
    <property type="evidence" value="ECO:0007669"/>
    <property type="project" value="TreeGrafter"/>
</dbReference>
<dbReference type="RefSeq" id="WP_131172557.1">
    <property type="nucleotide sequence ID" value="NZ_FXTL01000013.1"/>
</dbReference>
<dbReference type="Proteomes" id="UP000291933">
    <property type="component" value="Unassembled WGS sequence"/>
</dbReference>
<feature type="transmembrane region" description="Helical" evidence="6">
    <location>
        <begin position="40"/>
        <end position="58"/>
    </location>
</feature>
<comment type="subcellular location">
    <subcellularLocation>
        <location evidence="1">Membrane</location>
        <topology evidence="1">Multi-pass membrane protein</topology>
    </subcellularLocation>
</comment>
<dbReference type="InterPro" id="IPR051401">
    <property type="entry name" value="GtrA_CellWall_Glycosyl"/>
</dbReference>
<dbReference type="PANTHER" id="PTHR38459:SF1">
    <property type="entry name" value="PROPHAGE BACTOPRENOL-LINKED GLUCOSE TRANSLOCASE HOMOLOG"/>
    <property type="match status" value="1"/>
</dbReference>
<comment type="similarity">
    <text evidence="2">Belongs to the GtrA family.</text>
</comment>
<keyword evidence="5 6" id="KW-0472">Membrane</keyword>
<keyword evidence="9" id="KW-1185">Reference proteome</keyword>
<dbReference type="AlphaFoldDB" id="A0A4Q9KJ82"/>
<evidence type="ECO:0000259" key="7">
    <source>
        <dbReference type="Pfam" id="PF04138"/>
    </source>
</evidence>
<evidence type="ECO:0000256" key="3">
    <source>
        <dbReference type="ARBA" id="ARBA00022692"/>
    </source>
</evidence>
<evidence type="ECO:0000313" key="8">
    <source>
        <dbReference type="EMBL" id="TBT94477.1"/>
    </source>
</evidence>
<reference evidence="8 9" key="1">
    <citation type="submission" date="2019-01" db="EMBL/GenBank/DDBJ databases">
        <title>Lactibacter flavus gen. nov., sp. nov., a novel bacterium of the family Propionibacteriaceae isolated from raw milk and dairy products.</title>
        <authorList>
            <person name="Huptas C."/>
            <person name="Wenning M."/>
            <person name="Breitenwieser F."/>
            <person name="Doll E."/>
            <person name="Von Neubeck M."/>
            <person name="Busse H.-J."/>
            <person name="Scherer S."/>
        </authorList>
    </citation>
    <scope>NUCLEOTIDE SEQUENCE [LARGE SCALE GENOMIC DNA]</scope>
    <source>
        <strain evidence="8 9">DSM 22130</strain>
    </source>
</reference>
<protein>
    <submittedName>
        <fullName evidence="8">GtrA family protein</fullName>
    </submittedName>
</protein>
<dbReference type="GO" id="GO:0000271">
    <property type="term" value="P:polysaccharide biosynthetic process"/>
    <property type="evidence" value="ECO:0007669"/>
    <property type="project" value="InterPro"/>
</dbReference>
<gene>
    <name evidence="8" type="ORF">ET996_10725</name>
</gene>
<accession>A0A4Q9KJ82</accession>
<organism evidence="8 9">
    <name type="scientific">Propioniciclava tarda</name>
    <dbReference type="NCBI Taxonomy" id="433330"/>
    <lineage>
        <taxon>Bacteria</taxon>
        <taxon>Bacillati</taxon>
        <taxon>Actinomycetota</taxon>
        <taxon>Actinomycetes</taxon>
        <taxon>Propionibacteriales</taxon>
        <taxon>Propionibacteriaceae</taxon>
        <taxon>Propioniciclava</taxon>
    </lineage>
</organism>
<evidence type="ECO:0000256" key="4">
    <source>
        <dbReference type="ARBA" id="ARBA00022989"/>
    </source>
</evidence>
<dbReference type="PANTHER" id="PTHR38459">
    <property type="entry name" value="PROPHAGE BACTOPRENOL-LINKED GLUCOSE TRANSLOCASE HOMOLOG"/>
    <property type="match status" value="1"/>
</dbReference>
<keyword evidence="4 6" id="KW-1133">Transmembrane helix</keyword>